<keyword evidence="4" id="KW-1185">Reference proteome</keyword>
<name>A0ABC9FM36_9POAL</name>
<evidence type="ECO:0000313" key="4">
    <source>
        <dbReference type="Proteomes" id="UP001497457"/>
    </source>
</evidence>
<accession>A0ABC9FM36</accession>
<proteinExistence type="predicted"/>
<reference evidence="3 4" key="2">
    <citation type="submission" date="2024-10" db="EMBL/GenBank/DDBJ databases">
        <authorList>
            <person name="Ryan C."/>
        </authorList>
    </citation>
    <scope>NUCLEOTIDE SEQUENCE [LARGE SCALE GENOMIC DNA]</scope>
</reference>
<keyword evidence="2" id="KW-0472">Membrane</keyword>
<keyword evidence="2" id="KW-1133">Transmembrane helix</keyword>
<evidence type="ECO:0000256" key="1">
    <source>
        <dbReference type="SAM" id="MobiDB-lite"/>
    </source>
</evidence>
<keyword evidence="2" id="KW-0812">Transmembrane</keyword>
<feature type="region of interest" description="Disordered" evidence="1">
    <location>
        <begin position="1"/>
        <end position="32"/>
    </location>
</feature>
<feature type="compositionally biased region" description="Polar residues" evidence="1">
    <location>
        <begin position="1"/>
        <end position="11"/>
    </location>
</feature>
<protein>
    <recommendedName>
        <fullName evidence="5">Transmembrane protein</fullName>
    </recommendedName>
</protein>
<dbReference type="Proteomes" id="UP001497457">
    <property type="component" value="Chromosome 7b"/>
</dbReference>
<organism evidence="3 4">
    <name type="scientific">Urochloa decumbens</name>
    <dbReference type="NCBI Taxonomy" id="240449"/>
    <lineage>
        <taxon>Eukaryota</taxon>
        <taxon>Viridiplantae</taxon>
        <taxon>Streptophyta</taxon>
        <taxon>Embryophyta</taxon>
        <taxon>Tracheophyta</taxon>
        <taxon>Spermatophyta</taxon>
        <taxon>Magnoliopsida</taxon>
        <taxon>Liliopsida</taxon>
        <taxon>Poales</taxon>
        <taxon>Poaceae</taxon>
        <taxon>PACMAD clade</taxon>
        <taxon>Panicoideae</taxon>
        <taxon>Panicodae</taxon>
        <taxon>Paniceae</taxon>
        <taxon>Melinidinae</taxon>
        <taxon>Urochloa</taxon>
    </lineage>
</organism>
<evidence type="ECO:0008006" key="5">
    <source>
        <dbReference type="Google" id="ProtNLM"/>
    </source>
</evidence>
<gene>
    <name evidence="3" type="ORF">URODEC1_LOCUS107083</name>
</gene>
<evidence type="ECO:0000256" key="2">
    <source>
        <dbReference type="SAM" id="Phobius"/>
    </source>
</evidence>
<evidence type="ECO:0000313" key="3">
    <source>
        <dbReference type="EMBL" id="CAL5078352.1"/>
    </source>
</evidence>
<dbReference type="EMBL" id="OZ075117">
    <property type="protein sequence ID" value="CAL5078352.1"/>
    <property type="molecule type" value="Genomic_DNA"/>
</dbReference>
<reference evidence="4" key="1">
    <citation type="submission" date="2024-06" db="EMBL/GenBank/DDBJ databases">
        <authorList>
            <person name="Ryan C."/>
        </authorList>
    </citation>
    <scope>NUCLEOTIDE SEQUENCE [LARGE SCALE GENOMIC DNA]</scope>
</reference>
<sequence>MALRSPSSTPRQDLVPCDSPQVDSPPPTSQTKEVEHVLASLEKEGVVIDGKMPSILDDEIAKIKAEAVREAINESKRNEKVSSVASGFRLALLTVASCGVGFVMGVEWLANAFRKDMAKRRLAK</sequence>
<dbReference type="AlphaFoldDB" id="A0ABC9FM36"/>
<feature type="transmembrane region" description="Helical" evidence="2">
    <location>
        <begin position="90"/>
        <end position="110"/>
    </location>
</feature>